<dbReference type="OrthoDB" id="4925511at2759"/>
<proteinExistence type="predicted"/>
<keyword evidence="2" id="KW-1185">Reference proteome</keyword>
<evidence type="ECO:0000313" key="2">
    <source>
        <dbReference type="Proteomes" id="UP000562929"/>
    </source>
</evidence>
<reference evidence="1 2" key="1">
    <citation type="journal article" date="2020" name="G3 (Bethesda)">
        <title>Genetic Underpinnings of Host Manipulation by Ophiocordyceps as Revealed by Comparative Transcriptomics.</title>
        <authorList>
            <person name="Will I."/>
            <person name="Das B."/>
            <person name="Trinh T."/>
            <person name="Brachmann A."/>
            <person name="Ohm R.A."/>
            <person name="de Bekker C."/>
        </authorList>
    </citation>
    <scope>NUCLEOTIDE SEQUENCE [LARGE SCALE GENOMIC DNA]</scope>
    <source>
        <strain evidence="1 2">EC05</strain>
    </source>
</reference>
<dbReference type="EMBL" id="JAACLJ010000004">
    <property type="protein sequence ID" value="KAF4587929.1"/>
    <property type="molecule type" value="Genomic_DNA"/>
</dbReference>
<protein>
    <submittedName>
        <fullName evidence="1">Nitrate assimilation regulatory protein nirA</fullName>
    </submittedName>
</protein>
<dbReference type="Proteomes" id="UP000562929">
    <property type="component" value="Unassembled WGS sequence"/>
</dbReference>
<evidence type="ECO:0000313" key="1">
    <source>
        <dbReference type="EMBL" id="KAF4587929.1"/>
    </source>
</evidence>
<sequence length="109" mass="12259">MPIHLKCLDCYDSFLALPMADATSSPFVLFVHIFYHFCVLRIFWPLANSDGEDEHHRKARERHGKAEDAELTTIMASAVDHARLLLTKMSETHHAAAIAADNLQPRSSS</sequence>
<name>A0A8H4Q757_9HYPO</name>
<dbReference type="AlphaFoldDB" id="A0A8H4Q757"/>
<gene>
    <name evidence="1" type="ORF">GQ602_004622</name>
</gene>
<organism evidence="1 2">
    <name type="scientific">Ophiocordyceps camponoti-floridani</name>
    <dbReference type="NCBI Taxonomy" id="2030778"/>
    <lineage>
        <taxon>Eukaryota</taxon>
        <taxon>Fungi</taxon>
        <taxon>Dikarya</taxon>
        <taxon>Ascomycota</taxon>
        <taxon>Pezizomycotina</taxon>
        <taxon>Sordariomycetes</taxon>
        <taxon>Hypocreomycetidae</taxon>
        <taxon>Hypocreales</taxon>
        <taxon>Ophiocordycipitaceae</taxon>
        <taxon>Ophiocordyceps</taxon>
    </lineage>
</organism>
<comment type="caution">
    <text evidence="1">The sequence shown here is derived from an EMBL/GenBank/DDBJ whole genome shotgun (WGS) entry which is preliminary data.</text>
</comment>
<accession>A0A8H4Q757</accession>